<keyword evidence="5" id="KW-0378">Hydrolase</keyword>
<dbReference type="GO" id="GO:0006402">
    <property type="term" value="P:mRNA catabolic process"/>
    <property type="evidence" value="ECO:0007669"/>
    <property type="project" value="TreeGrafter"/>
</dbReference>
<dbReference type="PANTHER" id="PTHR23355">
    <property type="entry name" value="RIBONUCLEASE"/>
    <property type="match status" value="1"/>
</dbReference>
<dbReference type="Gene3D" id="2.40.50.140">
    <property type="entry name" value="Nucleic acid-binding proteins"/>
    <property type="match status" value="1"/>
</dbReference>
<protein>
    <submittedName>
        <fullName evidence="11">RNB domain-containing protein</fullName>
    </submittedName>
</protein>
<dbReference type="WBParaSite" id="SMUV_0000928301-mRNA-1">
    <property type="protein sequence ID" value="SMUV_0000928301-mRNA-1"/>
    <property type="gene ID" value="SMUV_0000928301"/>
</dbReference>
<dbReference type="InterPro" id="IPR001900">
    <property type="entry name" value="RNase_II/R"/>
</dbReference>
<keyword evidence="3" id="KW-0540">Nuclease</keyword>
<dbReference type="AlphaFoldDB" id="A0A0N5AWI3"/>
<dbReference type="Proteomes" id="UP000046393">
    <property type="component" value="Unplaced"/>
</dbReference>
<feature type="domain" description="RNB" evidence="9">
    <location>
        <begin position="164"/>
        <end position="519"/>
    </location>
</feature>
<dbReference type="Pfam" id="PF17877">
    <property type="entry name" value="Dis3l2_C_term"/>
    <property type="match status" value="1"/>
</dbReference>
<evidence type="ECO:0000313" key="10">
    <source>
        <dbReference type="Proteomes" id="UP000046393"/>
    </source>
</evidence>
<reference evidence="11" key="1">
    <citation type="submission" date="2017-02" db="UniProtKB">
        <authorList>
            <consortium name="WormBaseParasite"/>
        </authorList>
    </citation>
    <scope>IDENTIFICATION</scope>
</reference>
<dbReference type="STRING" id="451379.A0A0N5AWI3"/>
<dbReference type="GO" id="GO:0046872">
    <property type="term" value="F:metal ion binding"/>
    <property type="evidence" value="ECO:0007669"/>
    <property type="project" value="UniProtKB-KW"/>
</dbReference>
<dbReference type="InterPro" id="IPR041505">
    <property type="entry name" value="Dis3_CSD2"/>
</dbReference>
<keyword evidence="7" id="KW-0460">Magnesium</keyword>
<sequence>MSTSRVRFLRDLPKEHQIISNDFLHKTGEVVYIMEKKHIRVAVGVLKHLSTESKKWILLSPFDFRIPRIIIPRDQAPDDFFTRPQDFTKFSYVANILDWPASSYYAPGRLVCSLGQVGNIESEMKGLLMANGIDTSEFPESVLSSLNIDEKAEWKVPTEELKCRRDFRNEVVFTIDPVTAKDLDDALHIKPIMNCDGAGTSGWEVGVHIADVSYFVKLGTELDTTAAKRGTSVYLFDKVIPMLPNVLSEKLCSLISGTDRLAMSVVWKIDDDANVYDEWVGRSVIHNCCQLSYDLVQEMIENPKSEIDKVRFPEIFNSKTFEEIRMSVLQLNKLAKLLHENRVRNGSLEILQPKLCFTLNENCMPCGVSVEERNEANSLVEEFVLLANIAVARRIFKAFPKKALLRRHPPPNLRILQNAIDKFEATGFYVDGSTSKSIALSLAKFAQYSNSKINLSQIISHFLLKSMKLAVYFCAGAKANISEYRHYALSVSLYTHFTSPIRRYSDIMVHRFLAAALGYEGDPELDVKEINAIASHCNDTALAAKTVSDASIELFFGLFLKECGPLIESAVVVRVLDASFDVFILKFGFVKRVYINEIKFPKPYVYNESDKVPYLSLYWQQEASSGIFEQKVEFFSILDVILSAEEESLKFKVSVMKPNEPKNKDIKLQDILKESSTQI</sequence>
<accession>A0A0N5AWI3</accession>
<dbReference type="Gene3D" id="2.40.50.700">
    <property type="match status" value="1"/>
</dbReference>
<proteinExistence type="predicted"/>
<keyword evidence="10" id="KW-1185">Reference proteome</keyword>
<dbReference type="SMART" id="SM00955">
    <property type="entry name" value="RNB"/>
    <property type="match status" value="1"/>
</dbReference>
<dbReference type="PANTHER" id="PTHR23355:SF9">
    <property type="entry name" value="DIS3-LIKE EXONUCLEASE 2"/>
    <property type="match status" value="1"/>
</dbReference>
<organism evidence="10 11">
    <name type="scientific">Syphacia muris</name>
    <dbReference type="NCBI Taxonomy" id="451379"/>
    <lineage>
        <taxon>Eukaryota</taxon>
        <taxon>Metazoa</taxon>
        <taxon>Ecdysozoa</taxon>
        <taxon>Nematoda</taxon>
        <taxon>Chromadorea</taxon>
        <taxon>Rhabditida</taxon>
        <taxon>Spirurina</taxon>
        <taxon>Oxyuridomorpha</taxon>
        <taxon>Oxyuroidea</taxon>
        <taxon>Oxyuridae</taxon>
        <taxon>Syphacia</taxon>
    </lineage>
</organism>
<evidence type="ECO:0000256" key="1">
    <source>
        <dbReference type="ARBA" id="ARBA00004496"/>
    </source>
</evidence>
<keyword evidence="8" id="KW-0694">RNA-binding</keyword>
<dbReference type="InterPro" id="IPR022966">
    <property type="entry name" value="RNase_II/R_CS"/>
</dbReference>
<dbReference type="GO" id="GO:0000932">
    <property type="term" value="C:P-body"/>
    <property type="evidence" value="ECO:0007669"/>
    <property type="project" value="TreeGrafter"/>
</dbReference>
<dbReference type="Pfam" id="PF17849">
    <property type="entry name" value="OB_Dis3"/>
    <property type="match status" value="1"/>
</dbReference>
<evidence type="ECO:0000256" key="8">
    <source>
        <dbReference type="ARBA" id="ARBA00022884"/>
    </source>
</evidence>
<name>A0A0N5AWI3_9BILA</name>
<evidence type="ECO:0000256" key="4">
    <source>
        <dbReference type="ARBA" id="ARBA00022723"/>
    </source>
</evidence>
<dbReference type="FunFam" id="2.40.50.700:FF:000003">
    <property type="entry name" value="DIS3-like exonuclease 2"/>
    <property type="match status" value="1"/>
</dbReference>
<dbReference type="InterPro" id="IPR012340">
    <property type="entry name" value="NA-bd_OB-fold"/>
</dbReference>
<evidence type="ECO:0000259" key="9">
    <source>
        <dbReference type="SMART" id="SM00955"/>
    </source>
</evidence>
<dbReference type="InterPro" id="IPR050180">
    <property type="entry name" value="RNR_Ribonuclease"/>
</dbReference>
<keyword evidence="6" id="KW-0269">Exonuclease</keyword>
<comment type="subcellular location">
    <subcellularLocation>
        <location evidence="1">Cytoplasm</location>
    </subcellularLocation>
</comment>
<dbReference type="GO" id="GO:0000175">
    <property type="term" value="F:3'-5'-RNA exonuclease activity"/>
    <property type="evidence" value="ECO:0007669"/>
    <property type="project" value="UniProtKB-ARBA"/>
</dbReference>
<evidence type="ECO:0000256" key="2">
    <source>
        <dbReference type="ARBA" id="ARBA00022490"/>
    </source>
</evidence>
<dbReference type="InterPro" id="IPR041093">
    <property type="entry name" value="Dis3l2-like_C"/>
</dbReference>
<dbReference type="Pfam" id="PF00773">
    <property type="entry name" value="RNB"/>
    <property type="match status" value="1"/>
</dbReference>
<keyword evidence="4" id="KW-0479">Metal-binding</keyword>
<evidence type="ECO:0000256" key="5">
    <source>
        <dbReference type="ARBA" id="ARBA00022801"/>
    </source>
</evidence>
<evidence type="ECO:0000256" key="6">
    <source>
        <dbReference type="ARBA" id="ARBA00022839"/>
    </source>
</evidence>
<dbReference type="PROSITE" id="PS01175">
    <property type="entry name" value="RIBONUCLEASE_II"/>
    <property type="match status" value="1"/>
</dbReference>
<dbReference type="SUPFAM" id="SSF50249">
    <property type="entry name" value="Nucleic acid-binding proteins"/>
    <property type="match status" value="2"/>
</dbReference>
<evidence type="ECO:0000256" key="3">
    <source>
        <dbReference type="ARBA" id="ARBA00022722"/>
    </source>
</evidence>
<evidence type="ECO:0000256" key="7">
    <source>
        <dbReference type="ARBA" id="ARBA00022842"/>
    </source>
</evidence>
<keyword evidence="2" id="KW-0963">Cytoplasm</keyword>
<dbReference type="GO" id="GO:0008266">
    <property type="term" value="F:poly(U) RNA binding"/>
    <property type="evidence" value="ECO:0007669"/>
    <property type="project" value="UniProtKB-ARBA"/>
</dbReference>
<dbReference type="GO" id="GO:0010587">
    <property type="term" value="P:miRNA catabolic process"/>
    <property type="evidence" value="ECO:0007669"/>
    <property type="project" value="TreeGrafter"/>
</dbReference>
<evidence type="ECO:0000313" key="11">
    <source>
        <dbReference type="WBParaSite" id="SMUV_0000928301-mRNA-1"/>
    </source>
</evidence>